<evidence type="ECO:0000313" key="2">
    <source>
        <dbReference type="Proteomes" id="UP001500394"/>
    </source>
</evidence>
<organism evidence="1 2">
    <name type="scientific">Sphingobacterium thermophilum</name>
    <dbReference type="NCBI Taxonomy" id="768534"/>
    <lineage>
        <taxon>Bacteria</taxon>
        <taxon>Pseudomonadati</taxon>
        <taxon>Bacteroidota</taxon>
        <taxon>Sphingobacteriia</taxon>
        <taxon>Sphingobacteriales</taxon>
        <taxon>Sphingobacteriaceae</taxon>
        <taxon>Sphingobacterium</taxon>
    </lineage>
</organism>
<keyword evidence="2" id="KW-1185">Reference proteome</keyword>
<protein>
    <submittedName>
        <fullName evidence="1">Uncharacterized protein</fullName>
    </submittedName>
</protein>
<comment type="caution">
    <text evidence="1">The sequence shown here is derived from an EMBL/GenBank/DDBJ whole genome shotgun (WGS) entry which is preliminary data.</text>
</comment>
<sequence>MGFLSLSLSVHAQDTKERNSIDINEIEVWTKSVHLSANGDTAIVELYLQSYLKNPREFKMNTFASGLLNGQEKPMWYHSMQMGKVVVRIEDRQNYLHYLLTRDEPVLLTIKTPGWKKQWGKPQQLKLAIEDFQEPGKILEYVIDL</sequence>
<evidence type="ECO:0000313" key="1">
    <source>
        <dbReference type="EMBL" id="GAA4519973.1"/>
    </source>
</evidence>
<proteinExistence type="predicted"/>
<accession>A0ABP8R716</accession>
<dbReference type="EMBL" id="BAABGR010000035">
    <property type="protein sequence ID" value="GAA4519973.1"/>
    <property type="molecule type" value="Genomic_DNA"/>
</dbReference>
<reference evidence="2" key="1">
    <citation type="journal article" date="2019" name="Int. J. Syst. Evol. Microbiol.">
        <title>The Global Catalogue of Microorganisms (GCM) 10K type strain sequencing project: providing services to taxonomists for standard genome sequencing and annotation.</title>
        <authorList>
            <consortium name="The Broad Institute Genomics Platform"/>
            <consortium name="The Broad Institute Genome Sequencing Center for Infectious Disease"/>
            <person name="Wu L."/>
            <person name="Ma J."/>
        </authorList>
    </citation>
    <scope>NUCLEOTIDE SEQUENCE [LARGE SCALE GENOMIC DNA]</scope>
    <source>
        <strain evidence="2">JCM 17858</strain>
    </source>
</reference>
<gene>
    <name evidence="1" type="ORF">GCM10023173_23720</name>
</gene>
<dbReference type="Proteomes" id="UP001500394">
    <property type="component" value="Unassembled WGS sequence"/>
</dbReference>
<name>A0ABP8R716_9SPHI</name>